<evidence type="ECO:0000313" key="2">
    <source>
        <dbReference type="EMBL" id="WNH52434.1"/>
    </source>
</evidence>
<sequence length="257" mass="27455">MTDTTNTNEGAPQRPDNVPEKFWNAETGAVNTDALLASYTELETSQATRAKADADAEAARVAAAAAAAVSPQVPVRDEAAYAAAVAKATEELAQSDSITDETYALLTETGGVTRAQVDTYVQGQRDANELRTLQIVGAAGGEDNYKAMVAWAVAGNYTAEEAESFNSVIFGKDKAAAVAAVATLKNRYDTDMGIDARMVTGESANKLTGGYTTKSEWLADMRKPEYKKDQSFRDEVQRKLAIAVKNNVNLGVSINRR</sequence>
<feature type="compositionally biased region" description="Polar residues" evidence="1">
    <location>
        <begin position="1"/>
        <end position="10"/>
    </location>
</feature>
<accession>A0ABY9YNG2</accession>
<dbReference type="RefSeq" id="WP_311191633.1">
    <property type="nucleotide sequence ID" value="NZ_CP115541.1"/>
</dbReference>
<organism evidence="2 3">
    <name type="scientific">Stenotrophomonas oahuensis</name>
    <dbReference type="NCBI Taxonomy" id="3003271"/>
    <lineage>
        <taxon>Bacteria</taxon>
        <taxon>Pseudomonadati</taxon>
        <taxon>Pseudomonadota</taxon>
        <taxon>Gammaproteobacteria</taxon>
        <taxon>Lysobacterales</taxon>
        <taxon>Lysobacteraceae</taxon>
        <taxon>Stenotrophomonas</taxon>
    </lineage>
</organism>
<feature type="region of interest" description="Disordered" evidence="1">
    <location>
        <begin position="1"/>
        <end position="20"/>
    </location>
</feature>
<dbReference type="EMBL" id="CP115541">
    <property type="protein sequence ID" value="WNH52434.1"/>
    <property type="molecule type" value="Genomic_DNA"/>
</dbReference>
<evidence type="ECO:0000313" key="3">
    <source>
        <dbReference type="Proteomes" id="UP001302072"/>
    </source>
</evidence>
<keyword evidence="3" id="KW-1185">Reference proteome</keyword>
<reference evidence="2 3" key="1">
    <citation type="submission" date="2022-12" db="EMBL/GenBank/DDBJ databases">
        <title>Two new species, Stenotrophomonas aracearum and Stenotrophomonas oahuensis, isolated from Anthurium (Araceae family) in Hawaii.</title>
        <authorList>
            <person name="Chunag S.C."/>
            <person name="Dobhal S."/>
            <person name="Alvarez A."/>
            <person name="Arif M."/>
        </authorList>
    </citation>
    <scope>NUCLEOTIDE SEQUENCE [LARGE SCALE GENOMIC DNA]</scope>
    <source>
        <strain evidence="2 3">A5586</strain>
    </source>
</reference>
<evidence type="ECO:0008006" key="4">
    <source>
        <dbReference type="Google" id="ProtNLM"/>
    </source>
</evidence>
<dbReference type="InterPro" id="IPR008768">
    <property type="entry name" value="Gp9-like"/>
</dbReference>
<protein>
    <recommendedName>
        <fullName evidence="4">Capsid assembly protein</fullName>
    </recommendedName>
</protein>
<name>A0ABY9YNG2_9GAMM</name>
<gene>
    <name evidence="2" type="ORF">PDM29_19260</name>
</gene>
<dbReference type="Pfam" id="PF05396">
    <property type="entry name" value="Phage_T7_Capsid"/>
    <property type="match status" value="1"/>
</dbReference>
<proteinExistence type="predicted"/>
<evidence type="ECO:0000256" key="1">
    <source>
        <dbReference type="SAM" id="MobiDB-lite"/>
    </source>
</evidence>
<dbReference type="Proteomes" id="UP001302072">
    <property type="component" value="Chromosome"/>
</dbReference>